<dbReference type="GO" id="GO:0016787">
    <property type="term" value="F:hydrolase activity"/>
    <property type="evidence" value="ECO:0007669"/>
    <property type="project" value="UniProtKB-KW"/>
</dbReference>
<dbReference type="PANTHER" id="PTHR33353">
    <property type="entry name" value="PUTATIVE (AFU_ORTHOLOGUE AFUA_1G12560)-RELATED"/>
    <property type="match status" value="1"/>
</dbReference>
<feature type="chain" id="PRO_5046701090" description="lytic cellulose monooxygenase (C4-dehydrogenating)" evidence="13">
    <location>
        <begin position="21"/>
        <end position="315"/>
    </location>
</feature>
<evidence type="ECO:0000256" key="9">
    <source>
        <dbReference type="ARBA" id="ARBA00044502"/>
    </source>
</evidence>
<comment type="similarity">
    <text evidence="9">Belongs to the polysaccharide monooxygenase AA9 family.</text>
</comment>
<evidence type="ECO:0000256" key="8">
    <source>
        <dbReference type="ARBA" id="ARBA00023326"/>
    </source>
</evidence>
<feature type="compositionally biased region" description="Low complexity" evidence="12">
    <location>
        <begin position="258"/>
        <end position="297"/>
    </location>
</feature>
<feature type="compositionally biased region" description="Basic residues" evidence="12">
    <location>
        <begin position="298"/>
        <end position="315"/>
    </location>
</feature>
<feature type="signal peptide" evidence="13">
    <location>
        <begin position="1"/>
        <end position="20"/>
    </location>
</feature>
<accession>A0ABR1SXE9</accession>
<keyword evidence="4 13" id="KW-0732">Signal</keyword>
<evidence type="ECO:0000256" key="4">
    <source>
        <dbReference type="ARBA" id="ARBA00022729"/>
    </source>
</evidence>
<evidence type="ECO:0000256" key="7">
    <source>
        <dbReference type="ARBA" id="ARBA00023277"/>
    </source>
</evidence>
<evidence type="ECO:0000256" key="2">
    <source>
        <dbReference type="ARBA" id="ARBA00004613"/>
    </source>
</evidence>
<keyword evidence="3" id="KW-0964">Secreted</keyword>
<sequence>MPSFNPLALAIAAGAGLVAAHGHVSEIKINGKTYQGYPASSAPYENPKVERIAWADTATDNGFVGPEAFGTSDIACHRGGAPGALSAKVAAGDKVELFWDTWPESHKGPVIDYMAACDGDCSKASPAALNFFKIAEAGLVDGSSNPAKFASDELIANNNSWTATIPATLKPGNYVLRHEIIALHAGGQENGAQNYPQCINLEVTGSGSELPEGTPATKLYTPTDAGIKFDIYKKLDSYPIPGPKLAFGAGAAAPKAGSAKVSAPASSAAAPAATKSAAPAASSSAAPVAAKPSAPAKKPCKKRRSTRQARRQARQ</sequence>
<dbReference type="Pfam" id="PF03443">
    <property type="entry name" value="AA9"/>
    <property type="match status" value="1"/>
</dbReference>
<evidence type="ECO:0000313" key="15">
    <source>
        <dbReference type="EMBL" id="KAK8038526.1"/>
    </source>
</evidence>
<protein>
    <recommendedName>
        <fullName evidence="11">lytic cellulose monooxygenase (C4-dehydrogenating)</fullName>
        <ecNumber evidence="11">1.14.99.56</ecNumber>
    </recommendedName>
</protein>
<evidence type="ECO:0000256" key="3">
    <source>
        <dbReference type="ARBA" id="ARBA00022525"/>
    </source>
</evidence>
<comment type="subcellular location">
    <subcellularLocation>
        <location evidence="2">Secreted</location>
    </subcellularLocation>
</comment>
<evidence type="ECO:0000256" key="1">
    <source>
        <dbReference type="ARBA" id="ARBA00001973"/>
    </source>
</evidence>
<keyword evidence="16" id="KW-1185">Reference proteome</keyword>
<evidence type="ECO:0000256" key="6">
    <source>
        <dbReference type="ARBA" id="ARBA00023157"/>
    </source>
</evidence>
<reference evidence="15 16" key="1">
    <citation type="submission" date="2023-01" db="EMBL/GenBank/DDBJ databases">
        <title>Analysis of 21 Apiospora genomes using comparative genomics revels a genus with tremendous synthesis potential of carbohydrate active enzymes and secondary metabolites.</title>
        <authorList>
            <person name="Sorensen T."/>
        </authorList>
    </citation>
    <scope>NUCLEOTIDE SEQUENCE [LARGE SCALE GENOMIC DNA]</scope>
    <source>
        <strain evidence="15 16">CBS 33761</strain>
    </source>
</reference>
<dbReference type="Proteomes" id="UP001444661">
    <property type="component" value="Unassembled WGS sequence"/>
</dbReference>
<feature type="domain" description="Auxiliary Activity family 9 catalytic" evidence="14">
    <location>
        <begin position="21"/>
        <end position="236"/>
    </location>
</feature>
<dbReference type="PANTHER" id="PTHR33353:SF34">
    <property type="entry name" value="ENDO-BETA-1,4-GLUCANASE D"/>
    <property type="match status" value="1"/>
</dbReference>
<evidence type="ECO:0000256" key="12">
    <source>
        <dbReference type="SAM" id="MobiDB-lite"/>
    </source>
</evidence>
<name>A0ABR1SXE9_9PEZI</name>
<proteinExistence type="inferred from homology"/>
<keyword evidence="7" id="KW-0119">Carbohydrate metabolism</keyword>
<evidence type="ECO:0000259" key="14">
    <source>
        <dbReference type="Pfam" id="PF03443"/>
    </source>
</evidence>
<gene>
    <name evidence="15" type="ORF">PG993_006937</name>
</gene>
<organism evidence="15 16">
    <name type="scientific">Apiospora rasikravindrae</name>
    <dbReference type="NCBI Taxonomy" id="990691"/>
    <lineage>
        <taxon>Eukaryota</taxon>
        <taxon>Fungi</taxon>
        <taxon>Dikarya</taxon>
        <taxon>Ascomycota</taxon>
        <taxon>Pezizomycotina</taxon>
        <taxon>Sordariomycetes</taxon>
        <taxon>Xylariomycetidae</taxon>
        <taxon>Amphisphaeriales</taxon>
        <taxon>Apiosporaceae</taxon>
        <taxon>Apiospora</taxon>
    </lineage>
</organism>
<dbReference type="Gene3D" id="2.70.50.70">
    <property type="match status" value="1"/>
</dbReference>
<keyword evidence="8" id="KW-0624">Polysaccharide degradation</keyword>
<keyword evidence="5" id="KW-0136">Cellulose degradation</keyword>
<keyword evidence="15" id="KW-0378">Hydrolase</keyword>
<feature type="region of interest" description="Disordered" evidence="12">
    <location>
        <begin position="258"/>
        <end position="315"/>
    </location>
</feature>
<comment type="catalytic activity">
    <reaction evidence="10">
        <text>[(1-&gt;4)-beta-D-glucosyl]n+m + reduced acceptor + O2 = 4-dehydro-beta-D-glucosyl-[(1-&gt;4)-beta-D-glucosyl]n-1 + [(1-&gt;4)-beta-D-glucosyl]m + acceptor + H2O.</text>
        <dbReference type="EC" id="1.14.99.56"/>
    </reaction>
</comment>
<evidence type="ECO:0000313" key="16">
    <source>
        <dbReference type="Proteomes" id="UP001444661"/>
    </source>
</evidence>
<evidence type="ECO:0000256" key="5">
    <source>
        <dbReference type="ARBA" id="ARBA00023001"/>
    </source>
</evidence>
<dbReference type="CDD" id="cd21175">
    <property type="entry name" value="LPMO_AA9"/>
    <property type="match status" value="1"/>
</dbReference>
<comment type="cofactor">
    <cofactor evidence="1">
        <name>Cu(2+)</name>
        <dbReference type="ChEBI" id="CHEBI:29036"/>
    </cofactor>
</comment>
<dbReference type="EC" id="1.14.99.56" evidence="11"/>
<dbReference type="InterPro" id="IPR005103">
    <property type="entry name" value="AA9_LPMO"/>
</dbReference>
<evidence type="ECO:0000256" key="13">
    <source>
        <dbReference type="SAM" id="SignalP"/>
    </source>
</evidence>
<dbReference type="InterPro" id="IPR049892">
    <property type="entry name" value="AA9"/>
</dbReference>
<keyword evidence="6" id="KW-1015">Disulfide bond</keyword>
<evidence type="ECO:0000256" key="11">
    <source>
        <dbReference type="ARBA" id="ARBA00047174"/>
    </source>
</evidence>
<dbReference type="EMBL" id="JAQQWK010000006">
    <property type="protein sequence ID" value="KAK8038526.1"/>
    <property type="molecule type" value="Genomic_DNA"/>
</dbReference>
<evidence type="ECO:0000256" key="10">
    <source>
        <dbReference type="ARBA" id="ARBA00045077"/>
    </source>
</evidence>
<comment type="caution">
    <text evidence="15">The sequence shown here is derived from an EMBL/GenBank/DDBJ whole genome shotgun (WGS) entry which is preliminary data.</text>
</comment>